<dbReference type="InterPro" id="IPR007235">
    <property type="entry name" value="Glyco_trans_28_C"/>
</dbReference>
<dbReference type="GO" id="GO:0016758">
    <property type="term" value="F:hexosyltransferase activity"/>
    <property type="evidence" value="ECO:0007669"/>
    <property type="project" value="InterPro"/>
</dbReference>
<dbReference type="Pfam" id="PF04101">
    <property type="entry name" value="Glyco_tran_28_C"/>
    <property type="match status" value="1"/>
</dbReference>
<dbReference type="InterPro" id="IPR050519">
    <property type="entry name" value="Glycosyltransf_28_UgtP"/>
</dbReference>
<dbReference type="PANTHER" id="PTHR43025:SF3">
    <property type="entry name" value="MONOGALACTOSYLDIACYLGLYCEROL SYNTHASE 1, CHLOROPLASTIC"/>
    <property type="match status" value="1"/>
</dbReference>
<keyword evidence="2" id="KW-0808">Transferase</keyword>
<organism evidence="2 3">
    <name type="scientific">Candidatus Moanibacter tarae</name>
    <dbReference type="NCBI Taxonomy" id="2200854"/>
    <lineage>
        <taxon>Bacteria</taxon>
        <taxon>Pseudomonadati</taxon>
        <taxon>Verrucomicrobiota</taxon>
        <taxon>Opitutia</taxon>
        <taxon>Puniceicoccales</taxon>
        <taxon>Puniceicoccales incertae sedis</taxon>
        <taxon>Candidatus Moanibacter</taxon>
    </lineage>
</organism>
<dbReference type="Proteomes" id="UP000247465">
    <property type="component" value="Chromosome"/>
</dbReference>
<gene>
    <name evidence="2" type="primary">ugtP</name>
    <name evidence="2" type="ORF">DF168_02276</name>
</gene>
<dbReference type="EC" id="2.4.1.315" evidence="2"/>
<reference evidence="2 3" key="1">
    <citation type="submission" date="2018-06" db="EMBL/GenBank/DDBJ databases">
        <title>Draft Genome Sequence of a Novel Marine Bacterium Related to the Verrucomicrobia.</title>
        <authorList>
            <person name="Vosseberg J."/>
            <person name="Martijn J."/>
            <person name="Ettema T.J.G."/>
        </authorList>
    </citation>
    <scope>NUCLEOTIDE SEQUENCE [LARGE SCALE GENOMIC DNA]</scope>
    <source>
        <strain evidence="2">TARA_B100001123</strain>
    </source>
</reference>
<protein>
    <submittedName>
        <fullName evidence="2">Processive diacylglycerol beta-glucosyltransferase</fullName>
        <ecNumber evidence="2">2.4.1.315</ecNumber>
    </submittedName>
</protein>
<dbReference type="KEGG" id="mtar:DF168_02276"/>
<sequence length="385" mass="43960">MLTSATGGGHDARARTFESWVWKLYGERAEVRIEEILEGSSVLIRFGVYVYNLIQRRAPVLHNLYWWVAEGFMMLNARLTLFGYSHFRRILLEFEPDVVFSVHDSTNRGYFRVARRTIPDREIKCVTYCGEFSGGPGFSRNWVDRDVDFFYARTSESASYAATLGIPKEKTRILGNFLPPETSSSSSNDERKAEFRKRILGLDGDQFTVFLAAAGSGANHHRSLLEVLKGLSDCLQVIVICGKDERLYRSLEVWRERNPGLQMFLEGFSSKVLQLIEVSNVIVARPGSNTSAEALYYGCPIIFNGMGGLMPQERLTLRYFLKHRAAELISTEKEFEQKIRGWINFSGDYLECRNNILSLRTDDSPEVMVQDLVSPFRRIYGNSSE</sequence>
<dbReference type="PANTHER" id="PTHR43025">
    <property type="entry name" value="MONOGALACTOSYLDIACYLGLYCEROL SYNTHASE"/>
    <property type="match status" value="1"/>
</dbReference>
<dbReference type="AlphaFoldDB" id="A0A2Z4ANM0"/>
<dbReference type="Gene3D" id="3.40.50.2000">
    <property type="entry name" value="Glycogen Phosphorylase B"/>
    <property type="match status" value="1"/>
</dbReference>
<dbReference type="EMBL" id="CP029803">
    <property type="protein sequence ID" value="AWT61050.1"/>
    <property type="molecule type" value="Genomic_DNA"/>
</dbReference>
<proteinExistence type="predicted"/>
<keyword evidence="2" id="KW-0328">Glycosyltransferase</keyword>
<evidence type="ECO:0000259" key="1">
    <source>
        <dbReference type="Pfam" id="PF04101"/>
    </source>
</evidence>
<evidence type="ECO:0000313" key="2">
    <source>
        <dbReference type="EMBL" id="AWT61050.1"/>
    </source>
</evidence>
<dbReference type="SUPFAM" id="SSF53756">
    <property type="entry name" value="UDP-Glycosyltransferase/glycogen phosphorylase"/>
    <property type="match status" value="1"/>
</dbReference>
<feature type="domain" description="Glycosyl transferase family 28 C-terminal" evidence="1">
    <location>
        <begin position="232"/>
        <end position="303"/>
    </location>
</feature>
<name>A0A2Z4ANM0_9BACT</name>
<evidence type="ECO:0000313" key="3">
    <source>
        <dbReference type="Proteomes" id="UP000247465"/>
    </source>
</evidence>
<accession>A0A2Z4ANM0</accession>